<dbReference type="KEGG" id="ddo:I597_0901"/>
<dbReference type="Proteomes" id="UP000030140">
    <property type="component" value="Unassembled WGS sequence"/>
</dbReference>
<feature type="domain" description="TonB-dependent receptor plug" evidence="11">
    <location>
        <begin position="118"/>
        <end position="224"/>
    </location>
</feature>
<evidence type="ECO:0000313" key="12">
    <source>
        <dbReference type="EMBL" id="KGO07158.1"/>
    </source>
</evidence>
<reference evidence="12 13" key="1">
    <citation type="submission" date="2014-10" db="EMBL/GenBank/DDBJ databases">
        <title>Draft genome sequence of the proteorhodopsin-containing marine bacterium Dokdonia donghaensis.</title>
        <authorList>
            <person name="Gomez-Consarnau L."/>
            <person name="Gonzalez J.M."/>
            <person name="Riedel T."/>
            <person name="Jaenicke S."/>
            <person name="Wagner-Doebler I."/>
            <person name="Fuhrman J.A."/>
        </authorList>
    </citation>
    <scope>NUCLEOTIDE SEQUENCE [LARGE SCALE GENOMIC DNA]</scope>
    <source>
        <strain evidence="12 13">DSW-1</strain>
    </source>
</reference>
<keyword evidence="5 9" id="KW-0798">TonB box</keyword>
<dbReference type="NCBIfam" id="TIGR04057">
    <property type="entry name" value="SusC_RagA_signa"/>
    <property type="match status" value="1"/>
</dbReference>
<dbReference type="Gene3D" id="2.60.40.1120">
    <property type="entry name" value="Carboxypeptidase-like, regulatory domain"/>
    <property type="match status" value="1"/>
</dbReference>
<evidence type="ECO:0000256" key="3">
    <source>
        <dbReference type="ARBA" id="ARBA00022452"/>
    </source>
</evidence>
<dbReference type="PATRIC" id="fig|1300343.5.peg.912"/>
<sequence>MNVKTKFSLAFFLLCGVLLFGQDAYIIKGTVVSEEDNAPIPGVSVIVQGSQNGVSTDFDGNYQLSVSVGDVLQYSYVGFASKIVPITGQTEANVSLKVDANALEEVVVIGYGTQSRTKITGAVGKVKNEDLDQIAVGTANEALVGQVAGLNIQATEGEAGSNATINIRGVGSIAGDSGPLLVVDGVVLDADFLNTVDVNDIDSVEVLKDAASAAIYGSRASGGVIIITTKQGKEGKTVFSYNTFTGFKEARQSDAYDISVAASHARELANTGELSLRSQYRELLGIDESWQDRIFDGGQIESHSLSARGGSEKTKFNTSLSYVHDEGVLITDDFKKYNFRLKVDTKVNDNFSFGANLAPSYTNRRRFDGSTHDILRQQPWLPIFHDANSIQYVDRNVYPDVQIGDYARERHFDNYDLFGDGSELVDISTTSNQNPAAKVLERDRTDKQFRMYGNFYGKYKIAEGLNFKATLGGDYQSRKQRRYQGVEASRNGASAAQLDLDNFERIHILTEALLTYDKSFGSHNLSALLGASAEKWDREYSSVAVNGFSNDLIQTLGGGTTVIENVSYNTEERLLSFFGRVNYSYEDKYLASVSLRADGHSSFGVNNKYGYFPAVSLGWNLAREDFLSESDVISNLKLRASYGFTGNKDLSLGSGLISDNIELYPSLQLYGPNSSVFNNEVVNGLAPINVANPDLQWERSSEANVAVDFGLFQGRISGSIDAYNKTSDQLLLNVPVSTTTGFSQALANRGEVVNKGIEIELRTRNITNENFTWNTTILASTNKNELTDFAGASGLITNVDSKRAAEWITLEGQPISSFYGYVVDRDIPLEFINDPYAVVGGEAQDVYVKDLNGDGLIDDEDKTIIGDPFPDLIWSVANDFQIGDVDFSFTLQGSWGAEVRNIADQYIFNQFSSREDFNTETTPDQQFIKEKIFTDDIISDASYVALRTLSLGYTFDKDLISRVGLSRARVYASGQNLMYITADGYTGWNPESYQSEGALNVGYQRGGSPIARTISLGVNLEF</sequence>
<evidence type="ECO:0000256" key="2">
    <source>
        <dbReference type="ARBA" id="ARBA00022448"/>
    </source>
</evidence>
<accession>A0A0A2GX75</accession>
<dbReference type="InterPro" id="IPR039426">
    <property type="entry name" value="TonB-dep_rcpt-like"/>
</dbReference>
<dbReference type="Pfam" id="PF13715">
    <property type="entry name" value="CarbopepD_reg_2"/>
    <property type="match status" value="1"/>
</dbReference>
<comment type="subcellular location">
    <subcellularLocation>
        <location evidence="1 8">Cell outer membrane</location>
        <topology evidence="1 8">Multi-pass membrane protein</topology>
    </subcellularLocation>
</comment>
<dbReference type="SUPFAM" id="SSF49464">
    <property type="entry name" value="Carboxypeptidase regulatory domain-like"/>
    <property type="match status" value="1"/>
</dbReference>
<organism evidence="12 13">
    <name type="scientific">Dokdonia donghaensis DSW-1</name>
    <dbReference type="NCBI Taxonomy" id="1300343"/>
    <lineage>
        <taxon>Bacteria</taxon>
        <taxon>Pseudomonadati</taxon>
        <taxon>Bacteroidota</taxon>
        <taxon>Flavobacteriia</taxon>
        <taxon>Flavobacteriales</taxon>
        <taxon>Flavobacteriaceae</taxon>
        <taxon>Dokdonia</taxon>
    </lineage>
</organism>
<dbReference type="PROSITE" id="PS52016">
    <property type="entry name" value="TONB_DEPENDENT_REC_3"/>
    <property type="match status" value="1"/>
</dbReference>
<evidence type="ECO:0000259" key="11">
    <source>
        <dbReference type="Pfam" id="PF07715"/>
    </source>
</evidence>
<evidence type="ECO:0000256" key="1">
    <source>
        <dbReference type="ARBA" id="ARBA00004571"/>
    </source>
</evidence>
<dbReference type="EMBL" id="JSAQ01000001">
    <property type="protein sequence ID" value="KGO07158.1"/>
    <property type="molecule type" value="Genomic_DNA"/>
</dbReference>
<dbReference type="GO" id="GO:0009279">
    <property type="term" value="C:cell outer membrane"/>
    <property type="evidence" value="ECO:0007669"/>
    <property type="project" value="UniProtKB-SubCell"/>
</dbReference>
<comment type="similarity">
    <text evidence="8 9">Belongs to the TonB-dependent receptor family.</text>
</comment>
<dbReference type="InterPro" id="IPR012910">
    <property type="entry name" value="Plug_dom"/>
</dbReference>
<keyword evidence="4 8" id="KW-0812">Transmembrane</keyword>
<dbReference type="Gene3D" id="2.40.170.20">
    <property type="entry name" value="TonB-dependent receptor, beta-barrel domain"/>
    <property type="match status" value="1"/>
</dbReference>
<evidence type="ECO:0000259" key="10">
    <source>
        <dbReference type="Pfam" id="PF00593"/>
    </source>
</evidence>
<dbReference type="InterPro" id="IPR008969">
    <property type="entry name" value="CarboxyPept-like_regulatory"/>
</dbReference>
<dbReference type="InterPro" id="IPR000531">
    <property type="entry name" value="Beta-barrel_TonB"/>
</dbReference>
<keyword evidence="13" id="KW-1185">Reference proteome</keyword>
<evidence type="ECO:0000256" key="5">
    <source>
        <dbReference type="ARBA" id="ARBA00023077"/>
    </source>
</evidence>
<dbReference type="OrthoDB" id="9768177at2"/>
<evidence type="ECO:0000256" key="7">
    <source>
        <dbReference type="ARBA" id="ARBA00023237"/>
    </source>
</evidence>
<evidence type="ECO:0000256" key="8">
    <source>
        <dbReference type="PROSITE-ProRule" id="PRU01360"/>
    </source>
</evidence>
<dbReference type="InterPro" id="IPR023996">
    <property type="entry name" value="TonB-dep_OMP_SusC/RagA"/>
</dbReference>
<keyword evidence="12" id="KW-0675">Receptor</keyword>
<dbReference type="RefSeq" id="WP_035326866.1">
    <property type="nucleotide sequence ID" value="NZ_CP015125.1"/>
</dbReference>
<dbReference type="NCBIfam" id="TIGR04056">
    <property type="entry name" value="OMP_RagA_SusC"/>
    <property type="match status" value="1"/>
</dbReference>
<comment type="caution">
    <text evidence="12">The sequence shown here is derived from an EMBL/GenBank/DDBJ whole genome shotgun (WGS) entry which is preliminary data.</text>
</comment>
<name>A0A0A2GX75_9FLAO</name>
<dbReference type="Pfam" id="PF00593">
    <property type="entry name" value="TonB_dep_Rec_b-barrel"/>
    <property type="match status" value="1"/>
</dbReference>
<evidence type="ECO:0000256" key="6">
    <source>
        <dbReference type="ARBA" id="ARBA00023136"/>
    </source>
</evidence>
<protein>
    <submittedName>
        <fullName evidence="12">TonB-dependent receptor</fullName>
    </submittedName>
</protein>
<feature type="domain" description="TonB-dependent receptor-like beta-barrel" evidence="10">
    <location>
        <begin position="412"/>
        <end position="977"/>
    </location>
</feature>
<gene>
    <name evidence="12" type="ORF">NV36_10140</name>
</gene>
<dbReference type="InterPro" id="IPR023997">
    <property type="entry name" value="TonB-dep_OMP_SusC/RagA_CS"/>
</dbReference>
<keyword evidence="7 8" id="KW-0998">Cell outer membrane</keyword>
<keyword evidence="6 8" id="KW-0472">Membrane</keyword>
<dbReference type="Pfam" id="PF07715">
    <property type="entry name" value="Plug"/>
    <property type="match status" value="1"/>
</dbReference>
<dbReference type="Gene3D" id="2.170.130.10">
    <property type="entry name" value="TonB-dependent receptor, plug domain"/>
    <property type="match status" value="1"/>
</dbReference>
<dbReference type="InterPro" id="IPR036942">
    <property type="entry name" value="Beta-barrel_TonB_sf"/>
</dbReference>
<proteinExistence type="inferred from homology"/>
<keyword evidence="3 8" id="KW-1134">Transmembrane beta strand</keyword>
<keyword evidence="2 8" id="KW-0813">Transport</keyword>
<dbReference type="SUPFAM" id="SSF56935">
    <property type="entry name" value="Porins"/>
    <property type="match status" value="1"/>
</dbReference>
<evidence type="ECO:0000313" key="13">
    <source>
        <dbReference type="Proteomes" id="UP000030140"/>
    </source>
</evidence>
<dbReference type="AlphaFoldDB" id="A0A0A2GX75"/>
<evidence type="ECO:0000256" key="4">
    <source>
        <dbReference type="ARBA" id="ARBA00022692"/>
    </source>
</evidence>
<evidence type="ECO:0000256" key="9">
    <source>
        <dbReference type="RuleBase" id="RU003357"/>
    </source>
</evidence>
<dbReference type="InterPro" id="IPR037066">
    <property type="entry name" value="Plug_dom_sf"/>
</dbReference>